<organism evidence="3 4">
    <name type="scientific">Exserohilum turcicum (strain 28A)</name>
    <name type="common">Northern leaf blight fungus</name>
    <name type="synonym">Setosphaeria turcica</name>
    <dbReference type="NCBI Taxonomy" id="671987"/>
    <lineage>
        <taxon>Eukaryota</taxon>
        <taxon>Fungi</taxon>
        <taxon>Dikarya</taxon>
        <taxon>Ascomycota</taxon>
        <taxon>Pezizomycotina</taxon>
        <taxon>Dothideomycetes</taxon>
        <taxon>Pleosporomycetidae</taxon>
        <taxon>Pleosporales</taxon>
        <taxon>Pleosporineae</taxon>
        <taxon>Pleosporaceae</taxon>
        <taxon>Exserohilum</taxon>
    </lineage>
</organism>
<evidence type="ECO:0000256" key="1">
    <source>
        <dbReference type="SAM" id="Coils"/>
    </source>
</evidence>
<accession>R0I9D1</accession>
<evidence type="ECO:0000256" key="2">
    <source>
        <dbReference type="SAM" id="MobiDB-lite"/>
    </source>
</evidence>
<dbReference type="GeneID" id="19406284"/>
<feature type="region of interest" description="Disordered" evidence="2">
    <location>
        <begin position="529"/>
        <end position="579"/>
    </location>
</feature>
<dbReference type="STRING" id="671987.R0I9D1"/>
<evidence type="ECO:0000313" key="3">
    <source>
        <dbReference type="EMBL" id="EOA81986.1"/>
    </source>
</evidence>
<dbReference type="Proteomes" id="UP000016935">
    <property type="component" value="Unassembled WGS sequence"/>
</dbReference>
<feature type="compositionally biased region" description="Basic and acidic residues" evidence="2">
    <location>
        <begin position="25"/>
        <end position="40"/>
    </location>
</feature>
<feature type="region of interest" description="Disordered" evidence="2">
    <location>
        <begin position="226"/>
        <end position="251"/>
    </location>
</feature>
<feature type="coiled-coil region" evidence="1">
    <location>
        <begin position="342"/>
        <end position="394"/>
    </location>
</feature>
<dbReference type="AlphaFoldDB" id="R0I9D1"/>
<feature type="compositionally biased region" description="Polar residues" evidence="2">
    <location>
        <begin position="532"/>
        <end position="553"/>
    </location>
</feature>
<dbReference type="OrthoDB" id="441210at2759"/>
<dbReference type="eggNOG" id="ENOG502S5XA">
    <property type="taxonomic scope" value="Eukaryota"/>
</dbReference>
<dbReference type="GO" id="GO:0033698">
    <property type="term" value="C:Rpd3L complex"/>
    <property type="evidence" value="ECO:0007669"/>
    <property type="project" value="TreeGrafter"/>
</dbReference>
<dbReference type="HOGENOM" id="CLU_022436_0_0_1"/>
<keyword evidence="1" id="KW-0175">Coiled coil</keyword>
<feature type="compositionally biased region" description="Low complexity" evidence="2">
    <location>
        <begin position="474"/>
        <end position="487"/>
    </location>
</feature>
<feature type="compositionally biased region" description="Polar residues" evidence="2">
    <location>
        <begin position="1"/>
        <end position="10"/>
    </location>
</feature>
<dbReference type="PANTHER" id="PTHR28232:SF1">
    <property type="entry name" value="TRANSCRIPTIONAL REGULATORY PROTEIN RXT2"/>
    <property type="match status" value="1"/>
</dbReference>
<proteinExistence type="predicted"/>
<dbReference type="EMBL" id="KB908855">
    <property type="protein sequence ID" value="EOA81986.1"/>
    <property type="molecule type" value="Genomic_DNA"/>
</dbReference>
<sequence length="579" mass="63307">MTWPANNNLSWPARRDPIHPAQQPHDTEMHDTVESAHDVNMEDAAQPNGTDRPTETNGPEAVNGADPVTNGSHNSGADEAQKNGQGEHSPTGEDVSDTASQQTAHRMTTRTRARAHAASTPSPPHSPSGHVNAIHPLFIHPTESLPDRDFGLPPNEAEETRMLLMAYVQKQEEVARITSDLYHGLLQADRMRQDVFKWSKAEGHIGEMSDGEDWYDNEEWGLEQDLAKGRDEEEDETAVAGKKSTRQRRKPDKDDRHIFCTNCADATGLSSSTNAQRVCPACSASLHNPDDVVIAGLNPSEDYKTSVLSGLSPTIIMECASRGLAFHSYQTSQEIIYQEHLAKGLTEKYNTLSQQMDQLIHDADAQIKALQDKMQAMQADLAELESKNHGFAEAFKEKTKAHQRTQNLYQALKAQVMASQVAHAAGDEAEFTLQTARGNRLIDHLPGARSGTANLSQVGMTQQAGSRLHNRVTSRSSGSSGRHQQSGVHVGPSFNSQLHGRGLTGRVLNNQSASTGTPLQARRSRLPVLGGTRQNPYLNQQSTPSFQRSTMTRQPMGVGSAVQDLGGFAHSRRSSRNAE</sequence>
<feature type="compositionally biased region" description="Basic residues" evidence="2">
    <location>
        <begin position="570"/>
        <end position="579"/>
    </location>
</feature>
<reference evidence="3 4" key="2">
    <citation type="journal article" date="2013" name="PLoS Genet.">
        <title>Comparative genome structure, secondary metabolite, and effector coding capacity across Cochliobolus pathogens.</title>
        <authorList>
            <person name="Condon B.J."/>
            <person name="Leng Y."/>
            <person name="Wu D."/>
            <person name="Bushley K.E."/>
            <person name="Ohm R.A."/>
            <person name="Otillar R."/>
            <person name="Martin J."/>
            <person name="Schackwitz W."/>
            <person name="Grimwood J."/>
            <person name="MohdZainudin N."/>
            <person name="Xue C."/>
            <person name="Wang R."/>
            <person name="Manning V.A."/>
            <person name="Dhillon B."/>
            <person name="Tu Z.J."/>
            <person name="Steffenson B.J."/>
            <person name="Salamov A."/>
            <person name="Sun H."/>
            <person name="Lowry S."/>
            <person name="LaButti K."/>
            <person name="Han J."/>
            <person name="Copeland A."/>
            <person name="Lindquist E."/>
            <person name="Barry K."/>
            <person name="Schmutz J."/>
            <person name="Baker S.E."/>
            <person name="Ciuffetti L.M."/>
            <person name="Grigoriev I.V."/>
            <person name="Zhong S."/>
            <person name="Turgeon B.G."/>
        </authorList>
    </citation>
    <scope>NUCLEOTIDE SEQUENCE [LARGE SCALE GENOMIC DNA]</scope>
    <source>
        <strain evidence="4">28A</strain>
    </source>
</reference>
<dbReference type="GO" id="GO:0005829">
    <property type="term" value="C:cytosol"/>
    <property type="evidence" value="ECO:0007669"/>
    <property type="project" value="TreeGrafter"/>
</dbReference>
<evidence type="ECO:0000313" key="4">
    <source>
        <dbReference type="Proteomes" id="UP000016935"/>
    </source>
</evidence>
<feature type="region of interest" description="Disordered" evidence="2">
    <location>
        <begin position="1"/>
        <end position="133"/>
    </location>
</feature>
<dbReference type="RefSeq" id="XP_008030337.1">
    <property type="nucleotide sequence ID" value="XM_008032146.1"/>
</dbReference>
<gene>
    <name evidence="3" type="ORF">SETTUDRAFT_97128</name>
</gene>
<keyword evidence="4" id="KW-1185">Reference proteome</keyword>
<protein>
    <submittedName>
        <fullName evidence="3">Uncharacterized protein</fullName>
    </submittedName>
</protein>
<reference evidence="3 4" key="1">
    <citation type="journal article" date="2012" name="PLoS Pathog.">
        <title>Diverse lifestyles and strategies of plant pathogenesis encoded in the genomes of eighteen Dothideomycetes fungi.</title>
        <authorList>
            <person name="Ohm R.A."/>
            <person name="Feau N."/>
            <person name="Henrissat B."/>
            <person name="Schoch C.L."/>
            <person name="Horwitz B.A."/>
            <person name="Barry K.W."/>
            <person name="Condon B.J."/>
            <person name="Copeland A.C."/>
            <person name="Dhillon B."/>
            <person name="Glaser F."/>
            <person name="Hesse C.N."/>
            <person name="Kosti I."/>
            <person name="LaButti K."/>
            <person name="Lindquist E.A."/>
            <person name="Lucas S."/>
            <person name="Salamov A.A."/>
            <person name="Bradshaw R.E."/>
            <person name="Ciuffetti L."/>
            <person name="Hamelin R.C."/>
            <person name="Kema G.H.J."/>
            <person name="Lawrence C."/>
            <person name="Scott J.A."/>
            <person name="Spatafora J.W."/>
            <person name="Turgeon B.G."/>
            <person name="de Wit P.J.G.M."/>
            <person name="Zhong S."/>
            <person name="Goodwin S.B."/>
            <person name="Grigoriev I.V."/>
        </authorList>
    </citation>
    <scope>NUCLEOTIDE SEQUENCE [LARGE SCALE GENOMIC DNA]</scope>
    <source>
        <strain evidence="4">28A</strain>
    </source>
</reference>
<feature type="compositionally biased region" description="Polar residues" evidence="2">
    <location>
        <begin position="47"/>
        <end position="57"/>
    </location>
</feature>
<name>R0I9D1_EXST2</name>
<dbReference type="PANTHER" id="PTHR28232">
    <property type="entry name" value="TRANSCRIPTIONAL REGULATORY PROTEIN RXT2"/>
    <property type="match status" value="1"/>
</dbReference>
<feature type="region of interest" description="Disordered" evidence="2">
    <location>
        <begin position="459"/>
        <end position="501"/>
    </location>
</feature>
<dbReference type="InterPro" id="IPR039602">
    <property type="entry name" value="Rxt2"/>
</dbReference>